<reference evidence="4" key="2">
    <citation type="submission" date="2025-09" db="UniProtKB">
        <authorList>
            <consortium name="Ensembl"/>
        </authorList>
    </citation>
    <scope>IDENTIFICATION</scope>
</reference>
<keyword evidence="5" id="KW-1185">Reference proteome</keyword>
<evidence type="ECO:0000256" key="3">
    <source>
        <dbReference type="ARBA" id="ARBA00045742"/>
    </source>
</evidence>
<dbReference type="PANTHER" id="PTHR31716">
    <property type="entry name" value="PROTEIN FMC1 HOMOLOG"/>
    <property type="match status" value="1"/>
</dbReference>
<comment type="similarity">
    <text evidence="1">Belongs to the FMC1 family.</text>
</comment>
<gene>
    <name evidence="4" type="primary">fmc1</name>
</gene>
<evidence type="ECO:0000313" key="4">
    <source>
        <dbReference type="Ensembl" id="ENSSRHP00000027053.1"/>
    </source>
</evidence>
<evidence type="ECO:0000313" key="5">
    <source>
        <dbReference type="Proteomes" id="UP000472270"/>
    </source>
</evidence>
<organism evidence="4 5">
    <name type="scientific">Sinocyclocheilus rhinocerous</name>
    <dbReference type="NCBI Taxonomy" id="307959"/>
    <lineage>
        <taxon>Eukaryota</taxon>
        <taxon>Metazoa</taxon>
        <taxon>Chordata</taxon>
        <taxon>Craniata</taxon>
        <taxon>Vertebrata</taxon>
        <taxon>Euteleostomi</taxon>
        <taxon>Actinopterygii</taxon>
        <taxon>Neopterygii</taxon>
        <taxon>Teleostei</taxon>
        <taxon>Ostariophysi</taxon>
        <taxon>Cypriniformes</taxon>
        <taxon>Cyprinidae</taxon>
        <taxon>Cyprininae</taxon>
        <taxon>Sinocyclocheilus</taxon>
    </lineage>
</organism>
<dbReference type="InterPro" id="IPR037667">
    <property type="entry name" value="FMC1_homologue"/>
</dbReference>
<name>A0A673HIF7_9TELE</name>
<protein>
    <recommendedName>
        <fullName evidence="2">Protein FMC1 homolog</fullName>
    </recommendedName>
</protein>
<dbReference type="AlphaFoldDB" id="A0A673HIF7"/>
<accession>A0A673HIF7</accession>
<comment type="function">
    <text evidence="3">Plays a role in the assembly/stability of the mitochondrial membrane ATP synthase (F(1)F(0) ATP synthase or Complex V).</text>
</comment>
<dbReference type="PANTHER" id="PTHR31716:SF1">
    <property type="entry name" value="PROTEIN FMC1 HOMOLOG"/>
    <property type="match status" value="1"/>
</dbReference>
<dbReference type="GO" id="GO:0005739">
    <property type="term" value="C:mitochondrion"/>
    <property type="evidence" value="ECO:0007669"/>
    <property type="project" value="TreeGrafter"/>
</dbReference>
<dbReference type="Ensembl" id="ENSSRHT00000027851.1">
    <property type="protein sequence ID" value="ENSSRHP00000027053.1"/>
    <property type="gene ID" value="ENSSRHG00000014101.1"/>
</dbReference>
<evidence type="ECO:0000256" key="1">
    <source>
        <dbReference type="ARBA" id="ARBA00009058"/>
    </source>
</evidence>
<reference evidence="4" key="1">
    <citation type="submission" date="2025-08" db="UniProtKB">
        <authorList>
            <consortium name="Ensembl"/>
        </authorList>
    </citation>
    <scope>IDENTIFICATION</scope>
</reference>
<proteinExistence type="inferred from homology"/>
<sequence>MAAVTSPLRACRGLLKELRIAKGSGYRNTLAYKHVLEQFRRNQVTERSRYHARGERTPEQVAGLVGLRLPTQPGGKGWET</sequence>
<evidence type="ECO:0000256" key="2">
    <source>
        <dbReference type="ARBA" id="ARBA00013846"/>
    </source>
</evidence>
<dbReference type="Proteomes" id="UP000472270">
    <property type="component" value="Unassembled WGS sequence"/>
</dbReference>